<evidence type="ECO:0000256" key="6">
    <source>
        <dbReference type="SAM" id="Phobius"/>
    </source>
</evidence>
<dbReference type="GO" id="GO:0016020">
    <property type="term" value="C:membrane"/>
    <property type="evidence" value="ECO:0007669"/>
    <property type="project" value="UniProtKB-SubCell"/>
</dbReference>
<feature type="region of interest" description="Disordered" evidence="5">
    <location>
        <begin position="297"/>
        <end position="320"/>
    </location>
</feature>
<feature type="signal peptide" evidence="7">
    <location>
        <begin position="1"/>
        <end position="24"/>
    </location>
</feature>
<dbReference type="Pfam" id="PF13664">
    <property type="entry name" value="DUF4149"/>
    <property type="match status" value="1"/>
</dbReference>
<feature type="transmembrane region" description="Helical" evidence="6">
    <location>
        <begin position="538"/>
        <end position="560"/>
    </location>
</feature>
<feature type="compositionally biased region" description="Basic and acidic residues" evidence="5">
    <location>
        <begin position="95"/>
        <end position="107"/>
    </location>
</feature>
<evidence type="ECO:0000259" key="8">
    <source>
        <dbReference type="Pfam" id="PF13664"/>
    </source>
</evidence>
<feature type="domain" description="TMEM205-like" evidence="8">
    <location>
        <begin position="545"/>
        <end position="638"/>
    </location>
</feature>
<comment type="caution">
    <text evidence="9">The sequence shown here is derived from an EMBL/GenBank/DDBJ whole genome shotgun (WGS) entry which is preliminary data.</text>
</comment>
<feature type="transmembrane region" description="Helical" evidence="6">
    <location>
        <begin position="581"/>
        <end position="603"/>
    </location>
</feature>
<evidence type="ECO:0000256" key="5">
    <source>
        <dbReference type="SAM" id="MobiDB-lite"/>
    </source>
</evidence>
<feature type="region of interest" description="Disordered" evidence="5">
    <location>
        <begin position="77"/>
        <end position="141"/>
    </location>
</feature>
<evidence type="ECO:0000256" key="3">
    <source>
        <dbReference type="ARBA" id="ARBA00022989"/>
    </source>
</evidence>
<feature type="compositionally biased region" description="Basic and acidic residues" evidence="5">
    <location>
        <begin position="237"/>
        <end position="248"/>
    </location>
</feature>
<dbReference type="PANTHER" id="PTHR47652">
    <property type="entry name" value="MITOCHONDRIAL IMPORT INNER MEMBRANE TRANSLOCASE SUBUNIT TIM44"/>
    <property type="match status" value="1"/>
</dbReference>
<comment type="subcellular location">
    <subcellularLocation>
        <location evidence="1">Membrane</location>
    </subcellularLocation>
</comment>
<organism evidence="9 10">
    <name type="scientific">Ceratodon purpureus</name>
    <name type="common">Fire moss</name>
    <name type="synonym">Dicranum purpureum</name>
    <dbReference type="NCBI Taxonomy" id="3225"/>
    <lineage>
        <taxon>Eukaryota</taxon>
        <taxon>Viridiplantae</taxon>
        <taxon>Streptophyta</taxon>
        <taxon>Embryophyta</taxon>
        <taxon>Bryophyta</taxon>
        <taxon>Bryophytina</taxon>
        <taxon>Bryopsida</taxon>
        <taxon>Dicranidae</taxon>
        <taxon>Pseudoditrichales</taxon>
        <taxon>Ditrichaceae</taxon>
        <taxon>Ceratodon</taxon>
    </lineage>
</organism>
<dbReference type="OrthoDB" id="1641132at2759"/>
<dbReference type="Gene3D" id="6.10.140.1430">
    <property type="match status" value="1"/>
</dbReference>
<keyword evidence="4 6" id="KW-0472">Membrane</keyword>
<dbReference type="EMBL" id="CM026424">
    <property type="protein sequence ID" value="KAG0579979.1"/>
    <property type="molecule type" value="Genomic_DNA"/>
</dbReference>
<evidence type="ECO:0000256" key="4">
    <source>
        <dbReference type="ARBA" id="ARBA00023136"/>
    </source>
</evidence>
<dbReference type="InterPro" id="IPR025423">
    <property type="entry name" value="TMEM205-like"/>
</dbReference>
<evidence type="ECO:0000256" key="2">
    <source>
        <dbReference type="ARBA" id="ARBA00022692"/>
    </source>
</evidence>
<feature type="transmembrane region" description="Helical" evidence="6">
    <location>
        <begin position="609"/>
        <end position="628"/>
    </location>
</feature>
<dbReference type="AlphaFoldDB" id="A0A8T0IAI5"/>
<keyword evidence="2 6" id="KW-0812">Transmembrane</keyword>
<keyword evidence="3 6" id="KW-1133">Transmembrane helix</keyword>
<evidence type="ECO:0000256" key="7">
    <source>
        <dbReference type="SAM" id="SignalP"/>
    </source>
</evidence>
<name>A0A8T0IAI5_CERPU</name>
<keyword evidence="10" id="KW-1185">Reference proteome</keyword>
<evidence type="ECO:0000256" key="1">
    <source>
        <dbReference type="ARBA" id="ARBA00004370"/>
    </source>
</evidence>
<reference evidence="9" key="1">
    <citation type="submission" date="2020-06" db="EMBL/GenBank/DDBJ databases">
        <title>WGS assembly of Ceratodon purpureus strain R40.</title>
        <authorList>
            <person name="Carey S.B."/>
            <person name="Jenkins J."/>
            <person name="Shu S."/>
            <person name="Lovell J.T."/>
            <person name="Sreedasyam A."/>
            <person name="Maumus F."/>
            <person name="Tiley G.P."/>
            <person name="Fernandez-Pozo N."/>
            <person name="Barry K."/>
            <person name="Chen C."/>
            <person name="Wang M."/>
            <person name="Lipzen A."/>
            <person name="Daum C."/>
            <person name="Saski C.A."/>
            <person name="Payton A.C."/>
            <person name="Mcbreen J.C."/>
            <person name="Conrad R.E."/>
            <person name="Kollar L.M."/>
            <person name="Olsson S."/>
            <person name="Huttunen S."/>
            <person name="Landis J.B."/>
            <person name="Wickett N.J."/>
            <person name="Johnson M.G."/>
            <person name="Rensing S.A."/>
            <person name="Grimwood J."/>
            <person name="Schmutz J."/>
            <person name="Mcdaniel S.F."/>
        </authorList>
    </citation>
    <scope>NUCLEOTIDE SEQUENCE</scope>
    <source>
        <strain evidence="9">R40</strain>
    </source>
</reference>
<feature type="chain" id="PRO_5035856771" description="TMEM205-like domain-containing protein" evidence="7">
    <location>
        <begin position="25"/>
        <end position="692"/>
    </location>
</feature>
<sequence length="692" mass="73245">MRNVSGVLGLTLLVLLLSPCASEALWPEKKPATAGEAAKEYAKEAARDTADAAKNVGESIKQTANAAYETTADAAKTVTGGKDSTGSTGASYRDSAGRYVDETRGRAADAAGAVKDSASRGAQTITGGRQDHGSAGPTGAAYRDATGRYVADSASATQNKASEAAEAVKDTAAKATQTVADTARAAGEKASQAAAATKDAAVDTAQVAKDKAAQAYDVTAETLGATSNKAADTAGSTRDRVWGTPDSEKTYTQRAKEMAAQTGETAQGHASYAGEKLSETAQAAADAARRAGQNVREGAGQAYESTTDTLGTPVKDQNWGREDRRGVMDKAGDYLQSGKDTVNDAAGATRDSAYRTMGYEAPSDKGYASKAYDAARDTSSGAYETGKEKLGNIIEVLGWRKATEHEHANAKPSPYDVLVGNDRYVWHQKPGSDDSYYQKAKDTLASATETTSEKSSQAANTVYDTAGQAKDKTVDAASRAKDTVVDTANRAKDSVKDMTGQSEKTASDYSQRGKEAIGAGAAALGAHRLAKSGRFSRVLGFLQLLAYAVTFGSAVWMTFISGRILSRTIPREQFRNVQTKMFPYFLKFMVAGETVLAFLYALMSGFSSKWLFGLLILIATTAYNAFVLEPKTTKIYLERLRLEKEEGRGMGDNLSDKQKKFDEVHGFSAILNLLSLAGLTYHGWNMVPALFA</sequence>
<dbReference type="PANTHER" id="PTHR47652:SF3">
    <property type="entry name" value="MITOCHONDRIAL IMPORT INNER MEMBRANE TRANSLOCASE SUBUNIT TIM44"/>
    <property type="match status" value="1"/>
</dbReference>
<feature type="transmembrane region" description="Helical" evidence="6">
    <location>
        <begin position="664"/>
        <end position="684"/>
    </location>
</feature>
<proteinExistence type="predicted"/>
<dbReference type="Proteomes" id="UP000822688">
    <property type="component" value="Chromosome 4"/>
</dbReference>
<feature type="region of interest" description="Disordered" evidence="5">
    <location>
        <begin position="228"/>
        <end position="248"/>
    </location>
</feature>
<accession>A0A8T0IAI5</accession>
<evidence type="ECO:0000313" key="10">
    <source>
        <dbReference type="Proteomes" id="UP000822688"/>
    </source>
</evidence>
<keyword evidence="7" id="KW-0732">Signal</keyword>
<gene>
    <name evidence="9" type="ORF">KC19_4G139800</name>
</gene>
<evidence type="ECO:0000313" key="9">
    <source>
        <dbReference type="EMBL" id="KAG0579979.1"/>
    </source>
</evidence>
<dbReference type="Gene3D" id="6.10.280.100">
    <property type="match status" value="1"/>
</dbReference>
<protein>
    <recommendedName>
        <fullName evidence="8">TMEM205-like domain-containing protein</fullName>
    </recommendedName>
</protein>